<organism evidence="6 7">
    <name type="scientific">Dimorphilus gyrociliatus</name>
    <dbReference type="NCBI Taxonomy" id="2664684"/>
    <lineage>
        <taxon>Eukaryota</taxon>
        <taxon>Metazoa</taxon>
        <taxon>Spiralia</taxon>
        <taxon>Lophotrochozoa</taxon>
        <taxon>Annelida</taxon>
        <taxon>Polychaeta</taxon>
        <taxon>Polychaeta incertae sedis</taxon>
        <taxon>Dinophilidae</taxon>
        <taxon>Dimorphilus</taxon>
    </lineage>
</organism>
<dbReference type="PANTHER" id="PTHR42879">
    <property type="entry name" value="3-OXOACYL-(ACYL-CARRIER-PROTEIN) REDUCTASE"/>
    <property type="match status" value="1"/>
</dbReference>
<dbReference type="AlphaFoldDB" id="A0A7I8WA37"/>
<dbReference type="EC" id="1.1.1.100" evidence="2"/>
<evidence type="ECO:0000256" key="2">
    <source>
        <dbReference type="ARBA" id="ARBA00012948"/>
    </source>
</evidence>
<keyword evidence="7" id="KW-1185">Reference proteome</keyword>
<dbReference type="NCBIfam" id="NF009093">
    <property type="entry name" value="PRK12429.1"/>
    <property type="match status" value="1"/>
</dbReference>
<proteinExistence type="inferred from homology"/>
<comment type="caution">
    <text evidence="6">The sequence shown here is derived from an EMBL/GenBank/DDBJ whole genome shotgun (WGS) entry which is preliminary data.</text>
</comment>
<dbReference type="EMBL" id="CAJFCJ010000024">
    <property type="protein sequence ID" value="CAD5125008.1"/>
    <property type="molecule type" value="Genomic_DNA"/>
</dbReference>
<keyword evidence="3" id="KW-0560">Oxidoreductase</keyword>
<dbReference type="OrthoDB" id="417891at2759"/>
<dbReference type="GO" id="GO:0004316">
    <property type="term" value="F:3-oxoacyl-[acyl-carrier-protein] reductase (NADPH) activity"/>
    <property type="evidence" value="ECO:0007669"/>
    <property type="project" value="UniProtKB-EC"/>
</dbReference>
<evidence type="ECO:0000256" key="3">
    <source>
        <dbReference type="ARBA" id="ARBA00023002"/>
    </source>
</evidence>
<dbReference type="SUPFAM" id="SSF51735">
    <property type="entry name" value="NAD(P)-binding Rossmann-fold domains"/>
    <property type="match status" value="1"/>
</dbReference>
<dbReference type="PRINTS" id="PR00080">
    <property type="entry name" value="SDRFAMILY"/>
</dbReference>
<name>A0A7I8WA37_9ANNE</name>
<dbReference type="Proteomes" id="UP000549394">
    <property type="component" value="Unassembled WGS sequence"/>
</dbReference>
<protein>
    <recommendedName>
        <fullName evidence="2">3-oxoacyl-[acyl-carrier-protein] reductase</fullName>
        <ecNumber evidence="2">1.1.1.100</ecNumber>
    </recommendedName>
</protein>
<dbReference type="InterPro" id="IPR020904">
    <property type="entry name" value="Sc_DH/Rdtase_CS"/>
</dbReference>
<evidence type="ECO:0000256" key="5">
    <source>
        <dbReference type="RuleBase" id="RU000363"/>
    </source>
</evidence>
<dbReference type="FunFam" id="3.40.50.720:FF:000084">
    <property type="entry name" value="Short-chain dehydrogenase reductase"/>
    <property type="match status" value="1"/>
</dbReference>
<dbReference type="PANTHER" id="PTHR42879:SF2">
    <property type="entry name" value="3-OXOACYL-[ACYL-CARRIER-PROTEIN] REDUCTASE FABG"/>
    <property type="match status" value="1"/>
</dbReference>
<dbReference type="Pfam" id="PF00106">
    <property type="entry name" value="adh_short"/>
    <property type="match status" value="1"/>
</dbReference>
<dbReference type="GO" id="GO:0032787">
    <property type="term" value="P:monocarboxylic acid metabolic process"/>
    <property type="evidence" value="ECO:0007669"/>
    <property type="project" value="UniProtKB-ARBA"/>
</dbReference>
<evidence type="ECO:0000313" key="7">
    <source>
        <dbReference type="Proteomes" id="UP000549394"/>
    </source>
</evidence>
<dbReference type="PRINTS" id="PR00081">
    <property type="entry name" value="GDHRDH"/>
</dbReference>
<accession>A0A7I8WA37</accession>
<dbReference type="InterPro" id="IPR036291">
    <property type="entry name" value="NAD(P)-bd_dom_sf"/>
</dbReference>
<evidence type="ECO:0000256" key="1">
    <source>
        <dbReference type="ARBA" id="ARBA00006484"/>
    </source>
</evidence>
<reference evidence="6 7" key="1">
    <citation type="submission" date="2020-08" db="EMBL/GenBank/DDBJ databases">
        <authorList>
            <person name="Hejnol A."/>
        </authorList>
    </citation>
    <scope>NUCLEOTIDE SEQUENCE [LARGE SCALE GENOMIC DNA]</scope>
</reference>
<dbReference type="InterPro" id="IPR002347">
    <property type="entry name" value="SDR_fam"/>
</dbReference>
<comment type="catalytic activity">
    <reaction evidence="4">
        <text>a (3R)-hydroxyacyl-[ACP] + NADP(+) = a 3-oxoacyl-[ACP] + NADPH + H(+)</text>
        <dbReference type="Rhea" id="RHEA:17397"/>
        <dbReference type="Rhea" id="RHEA-COMP:9916"/>
        <dbReference type="Rhea" id="RHEA-COMP:9945"/>
        <dbReference type="ChEBI" id="CHEBI:15378"/>
        <dbReference type="ChEBI" id="CHEBI:57783"/>
        <dbReference type="ChEBI" id="CHEBI:58349"/>
        <dbReference type="ChEBI" id="CHEBI:78776"/>
        <dbReference type="ChEBI" id="CHEBI:78827"/>
        <dbReference type="EC" id="1.1.1.100"/>
    </reaction>
</comment>
<sequence length="285" mass="31026">MRLPIAFGRIITRAMSSSTGATTERFLQGRSALITGSTSGIGLGIAKSLAARGCDILLNGFADETVVNRLKNDISSNHGVNVHFFSTDLAKPEELNEMCNSIKSMYPVVDIIVNNAGFQHVSPIDEFPDEKWHDLLEVLLGAPFRLIKAFLPGMKTQNYGRVINISSAHGIIASPNKSAYVAAKHGLVGLTKVVALETAEMNITCNSICPGYVETPIFEFQVKSLAEKESLEYTEAKKKFLSNFHPSKEAVRVTDVAEMTTFLCTDACRNMTGSQITMDGAWTAK</sequence>
<dbReference type="InterPro" id="IPR050259">
    <property type="entry name" value="SDR"/>
</dbReference>
<evidence type="ECO:0000256" key="4">
    <source>
        <dbReference type="ARBA" id="ARBA00048508"/>
    </source>
</evidence>
<gene>
    <name evidence="6" type="ORF">DGYR_LOCUS12464</name>
</gene>
<dbReference type="Gene3D" id="3.40.50.720">
    <property type="entry name" value="NAD(P)-binding Rossmann-like Domain"/>
    <property type="match status" value="1"/>
</dbReference>
<evidence type="ECO:0000313" key="6">
    <source>
        <dbReference type="EMBL" id="CAD5125008.1"/>
    </source>
</evidence>
<dbReference type="PROSITE" id="PS00061">
    <property type="entry name" value="ADH_SHORT"/>
    <property type="match status" value="1"/>
</dbReference>
<comment type="similarity">
    <text evidence="1 5">Belongs to the short-chain dehydrogenases/reductases (SDR) family.</text>
</comment>